<keyword evidence="1" id="KW-1133">Transmembrane helix</keyword>
<dbReference type="OrthoDB" id="2148490at2759"/>
<dbReference type="EMBL" id="PNBA02000021">
    <property type="protein sequence ID" value="KAG6388218.1"/>
    <property type="molecule type" value="Genomic_DNA"/>
</dbReference>
<proteinExistence type="predicted"/>
<reference evidence="2" key="1">
    <citation type="submission" date="2018-01" db="EMBL/GenBank/DDBJ databases">
        <authorList>
            <person name="Mao J.F."/>
        </authorList>
    </citation>
    <scope>NUCLEOTIDE SEQUENCE</scope>
    <source>
        <strain evidence="2">Huo1</strain>
        <tissue evidence="2">Leaf</tissue>
    </source>
</reference>
<feature type="transmembrane region" description="Helical" evidence="1">
    <location>
        <begin position="31"/>
        <end position="50"/>
    </location>
</feature>
<comment type="caution">
    <text evidence="2">The sequence shown here is derived from an EMBL/GenBank/DDBJ whole genome shotgun (WGS) entry which is preliminary data.</text>
</comment>
<dbReference type="AlphaFoldDB" id="A0A8X8W564"/>
<keyword evidence="1" id="KW-0472">Membrane</keyword>
<evidence type="ECO:0000313" key="3">
    <source>
        <dbReference type="Proteomes" id="UP000298416"/>
    </source>
</evidence>
<reference evidence="2" key="2">
    <citation type="submission" date="2020-08" db="EMBL/GenBank/DDBJ databases">
        <title>Plant Genome Project.</title>
        <authorList>
            <person name="Zhang R.-G."/>
        </authorList>
    </citation>
    <scope>NUCLEOTIDE SEQUENCE</scope>
    <source>
        <strain evidence="2">Huo1</strain>
        <tissue evidence="2">Leaf</tissue>
    </source>
</reference>
<evidence type="ECO:0000313" key="2">
    <source>
        <dbReference type="EMBL" id="KAG6388218.1"/>
    </source>
</evidence>
<evidence type="ECO:0000256" key="1">
    <source>
        <dbReference type="SAM" id="Phobius"/>
    </source>
</evidence>
<keyword evidence="3" id="KW-1185">Reference proteome</keyword>
<protein>
    <submittedName>
        <fullName evidence="2">Uncharacterized protein</fullName>
    </submittedName>
</protein>
<dbReference type="Proteomes" id="UP000298416">
    <property type="component" value="Unassembled WGS sequence"/>
</dbReference>
<organism evidence="2">
    <name type="scientific">Salvia splendens</name>
    <name type="common">Scarlet sage</name>
    <dbReference type="NCBI Taxonomy" id="180675"/>
    <lineage>
        <taxon>Eukaryota</taxon>
        <taxon>Viridiplantae</taxon>
        <taxon>Streptophyta</taxon>
        <taxon>Embryophyta</taxon>
        <taxon>Tracheophyta</taxon>
        <taxon>Spermatophyta</taxon>
        <taxon>Magnoliopsida</taxon>
        <taxon>eudicotyledons</taxon>
        <taxon>Gunneridae</taxon>
        <taxon>Pentapetalae</taxon>
        <taxon>asterids</taxon>
        <taxon>lamiids</taxon>
        <taxon>Lamiales</taxon>
        <taxon>Lamiaceae</taxon>
        <taxon>Nepetoideae</taxon>
        <taxon>Mentheae</taxon>
        <taxon>Salviinae</taxon>
        <taxon>Salvia</taxon>
        <taxon>Salvia subgen. Calosphace</taxon>
        <taxon>core Calosphace</taxon>
    </lineage>
</organism>
<accession>A0A8X8W564</accession>
<keyword evidence="1" id="KW-0812">Transmembrane</keyword>
<sequence length="85" mass="9461">MALTLLVRMELDPIRYVQPDMKSRTMAARAAVIYLGAVAAGFPTAIYYSWITSNLFSIAYGTVVIHPRVQKLLGISLEIPYSARK</sequence>
<name>A0A8X8W564_SALSN</name>
<gene>
    <name evidence="2" type="ORF">SASPL_153417</name>
</gene>